<dbReference type="PANTHER" id="PTHR47958">
    <property type="entry name" value="ATP-DEPENDENT RNA HELICASE DBP3"/>
    <property type="match status" value="1"/>
</dbReference>
<evidence type="ECO:0000256" key="6">
    <source>
        <dbReference type="ARBA" id="ARBA00022741"/>
    </source>
</evidence>
<feature type="region of interest" description="Disordered" evidence="14">
    <location>
        <begin position="1"/>
        <end position="176"/>
    </location>
</feature>
<gene>
    <name evidence="17" type="ORF">PPNO1_LOCUS4697</name>
</gene>
<evidence type="ECO:0000259" key="16">
    <source>
        <dbReference type="PROSITE" id="PS51194"/>
    </source>
</evidence>
<organism evidence="17 18">
    <name type="scientific">Parascedosporium putredinis</name>
    <dbReference type="NCBI Taxonomy" id="1442378"/>
    <lineage>
        <taxon>Eukaryota</taxon>
        <taxon>Fungi</taxon>
        <taxon>Dikarya</taxon>
        <taxon>Ascomycota</taxon>
        <taxon>Pezizomycotina</taxon>
        <taxon>Sordariomycetes</taxon>
        <taxon>Hypocreomycetidae</taxon>
        <taxon>Microascales</taxon>
        <taxon>Microascaceae</taxon>
        <taxon>Parascedosporium</taxon>
    </lineage>
</organism>
<evidence type="ECO:0000256" key="12">
    <source>
        <dbReference type="ARBA" id="ARBA00047984"/>
    </source>
</evidence>
<evidence type="ECO:0000256" key="4">
    <source>
        <dbReference type="ARBA" id="ARBA00022517"/>
    </source>
</evidence>
<dbReference type="PROSITE" id="PS51194">
    <property type="entry name" value="HELICASE_CTER"/>
    <property type="match status" value="1"/>
</dbReference>
<sequence>MPSAESVAVKKDKKDKKDKKAKKAKKEKEAKFIDDAEVLDPVEDVVPEVEGEKKKKDKKEKKDKKDKKEKKDKKDKKEKKRKEETEEENAEDRMEIDDTPAEEATSQDSDKKASKKKKRKHDEVAEDNADRANGPDVADTETKPKKKSKKEGKGQNGAEANGSAAPTSTPAKASKASQGSYVESTTLAATSQSDVDSFLKSKFITITDPTGKLSHLRPIMEFSHLPSTRLLQKSPFKAFSAPTPIQAASWPFTLSDRDVIGVAETGSGKTMAFALPCVEGLSKNSKRGGIRAVIVSPTRELAMQTHEQVSQLAGLVGLSCVCVYGGAAKYEQRSLLSRGADIVVATPGRLKDFMSEGVCDLSGVQFVVLDEADRMLDTGFEEDIKQILAATPPREEADAHALAASMMVNPVRINISNGDEDRADGELQANKRITQRVEVVDPRAKEARLLQILREYQQGSKKNDRILVFALYKKEATRVEETLARRGISVAGIHGDLRQEQRTKALEAFKAGTTSVLVATDVAARGLDIPEVKLVVNLTFPLTIEDYVHRIGRTGRAGKTGEAITLFTLHDKSHSGELINILRQAGQPVPEDLLKFGTTVKKKLHPSMARSTAR</sequence>
<keyword evidence="18" id="KW-1185">Reference proteome</keyword>
<comment type="caution">
    <text evidence="17">The sequence shown here is derived from an EMBL/GenBank/DDBJ whole genome shotgun (WGS) entry which is preliminary data.</text>
</comment>
<dbReference type="PROSITE" id="PS51192">
    <property type="entry name" value="HELICASE_ATP_BIND_1"/>
    <property type="match status" value="1"/>
</dbReference>
<comment type="similarity">
    <text evidence="2">Belongs to the DEAD box helicase family. DDX5/DBP2 subfamily.</text>
</comment>
<protein>
    <recommendedName>
        <fullName evidence="3">RNA helicase</fullName>
        <ecNumber evidence="3">3.6.4.13</ecNumber>
    </recommendedName>
</protein>
<evidence type="ECO:0000256" key="3">
    <source>
        <dbReference type="ARBA" id="ARBA00012552"/>
    </source>
</evidence>
<dbReference type="InterPro" id="IPR011545">
    <property type="entry name" value="DEAD/DEAH_box_helicase_dom"/>
</dbReference>
<evidence type="ECO:0000256" key="11">
    <source>
        <dbReference type="ARBA" id="ARBA00037449"/>
    </source>
</evidence>
<dbReference type="SMART" id="SM00490">
    <property type="entry name" value="HELICc"/>
    <property type="match status" value="1"/>
</dbReference>
<dbReference type="EC" id="3.6.4.13" evidence="3"/>
<keyword evidence="5" id="KW-0698">rRNA processing</keyword>
<keyword evidence="10" id="KW-0539">Nucleus</keyword>
<dbReference type="GO" id="GO:0003724">
    <property type="term" value="F:RNA helicase activity"/>
    <property type="evidence" value="ECO:0007669"/>
    <property type="project" value="UniProtKB-EC"/>
</dbReference>
<evidence type="ECO:0000256" key="2">
    <source>
        <dbReference type="ARBA" id="ARBA00009334"/>
    </source>
</evidence>
<dbReference type="GO" id="GO:0005524">
    <property type="term" value="F:ATP binding"/>
    <property type="evidence" value="ECO:0007669"/>
    <property type="project" value="UniProtKB-KW"/>
</dbReference>
<dbReference type="InterPro" id="IPR027417">
    <property type="entry name" value="P-loop_NTPase"/>
</dbReference>
<comment type="function">
    <text evidence="11">ATP-dependent RNA helicase required for 60S ribosomal subunit synthesis. Involved in efficient pre-rRNA processing, predominantly at site A3, which is necessary for the normal formation of 25S and 5.8S rRNAs.</text>
</comment>
<feature type="domain" description="Helicase C-terminal" evidence="16">
    <location>
        <begin position="448"/>
        <end position="597"/>
    </location>
</feature>
<keyword evidence="7 13" id="KW-0378">Hydrolase</keyword>
<evidence type="ECO:0000256" key="14">
    <source>
        <dbReference type="SAM" id="MobiDB-lite"/>
    </source>
</evidence>
<feature type="compositionally biased region" description="Low complexity" evidence="14">
    <location>
        <begin position="163"/>
        <end position="176"/>
    </location>
</feature>
<dbReference type="SMART" id="SM00487">
    <property type="entry name" value="DEXDc"/>
    <property type="match status" value="1"/>
</dbReference>
<comment type="catalytic activity">
    <reaction evidence="12">
        <text>ATP + H2O = ADP + phosphate + H(+)</text>
        <dbReference type="Rhea" id="RHEA:13065"/>
        <dbReference type="ChEBI" id="CHEBI:15377"/>
        <dbReference type="ChEBI" id="CHEBI:15378"/>
        <dbReference type="ChEBI" id="CHEBI:30616"/>
        <dbReference type="ChEBI" id="CHEBI:43474"/>
        <dbReference type="ChEBI" id="CHEBI:456216"/>
        <dbReference type="EC" id="3.6.4.13"/>
    </reaction>
</comment>
<evidence type="ECO:0000256" key="1">
    <source>
        <dbReference type="ARBA" id="ARBA00004604"/>
    </source>
</evidence>
<keyword evidence="9 13" id="KW-0067">ATP-binding</keyword>
<feature type="compositionally biased region" description="Basic residues" evidence="14">
    <location>
        <begin position="11"/>
        <end position="25"/>
    </location>
</feature>
<evidence type="ECO:0000259" key="15">
    <source>
        <dbReference type="PROSITE" id="PS51192"/>
    </source>
</evidence>
<dbReference type="InterPro" id="IPR044742">
    <property type="entry name" value="DEAD/DEAH_RhlB"/>
</dbReference>
<dbReference type="CDD" id="cd18787">
    <property type="entry name" value="SF2_C_DEAD"/>
    <property type="match status" value="1"/>
</dbReference>
<keyword evidence="8 13" id="KW-0347">Helicase</keyword>
<dbReference type="GO" id="GO:0016787">
    <property type="term" value="F:hydrolase activity"/>
    <property type="evidence" value="ECO:0007669"/>
    <property type="project" value="UniProtKB-KW"/>
</dbReference>
<dbReference type="InterPro" id="IPR000629">
    <property type="entry name" value="RNA-helicase_DEAD-box_CS"/>
</dbReference>
<dbReference type="InterPro" id="IPR001650">
    <property type="entry name" value="Helicase_C-like"/>
</dbReference>
<comment type="subcellular location">
    <subcellularLocation>
        <location evidence="1">Nucleus</location>
        <location evidence="1">Nucleolus</location>
    </subcellularLocation>
</comment>
<evidence type="ECO:0000313" key="17">
    <source>
        <dbReference type="EMBL" id="CAI4214973.1"/>
    </source>
</evidence>
<dbReference type="Proteomes" id="UP000838763">
    <property type="component" value="Unassembled WGS sequence"/>
</dbReference>
<evidence type="ECO:0000256" key="5">
    <source>
        <dbReference type="ARBA" id="ARBA00022552"/>
    </source>
</evidence>
<accession>A0A9P1M9Q5</accession>
<dbReference type="GO" id="GO:0003676">
    <property type="term" value="F:nucleic acid binding"/>
    <property type="evidence" value="ECO:0007669"/>
    <property type="project" value="InterPro"/>
</dbReference>
<dbReference type="FunFam" id="3.40.50.300:FF:000008">
    <property type="entry name" value="ATP-dependent RNA helicase RhlB"/>
    <property type="match status" value="1"/>
</dbReference>
<evidence type="ECO:0000256" key="9">
    <source>
        <dbReference type="ARBA" id="ARBA00022840"/>
    </source>
</evidence>
<evidence type="ECO:0000256" key="10">
    <source>
        <dbReference type="ARBA" id="ARBA00023242"/>
    </source>
</evidence>
<evidence type="ECO:0000313" key="18">
    <source>
        <dbReference type="Proteomes" id="UP000838763"/>
    </source>
</evidence>
<dbReference type="InterPro" id="IPR014001">
    <property type="entry name" value="Helicase_ATP-bd"/>
</dbReference>
<keyword evidence="6 13" id="KW-0547">Nucleotide-binding</keyword>
<dbReference type="CDD" id="cd00268">
    <property type="entry name" value="DEADc"/>
    <property type="match status" value="1"/>
</dbReference>
<proteinExistence type="inferred from homology"/>
<keyword evidence="4" id="KW-0690">Ribosome biogenesis</keyword>
<dbReference type="AlphaFoldDB" id="A0A9P1M9Q5"/>
<dbReference type="Gene3D" id="3.40.50.300">
    <property type="entry name" value="P-loop containing nucleotide triphosphate hydrolases"/>
    <property type="match status" value="2"/>
</dbReference>
<dbReference type="Pfam" id="PF00270">
    <property type="entry name" value="DEAD"/>
    <property type="match status" value="1"/>
</dbReference>
<dbReference type="EMBL" id="CALLCH030000012">
    <property type="protein sequence ID" value="CAI4214973.1"/>
    <property type="molecule type" value="Genomic_DNA"/>
</dbReference>
<dbReference type="OrthoDB" id="1076608at2759"/>
<feature type="compositionally biased region" description="Basic residues" evidence="14">
    <location>
        <begin position="55"/>
        <end position="80"/>
    </location>
</feature>
<dbReference type="PROSITE" id="PS00039">
    <property type="entry name" value="DEAD_ATP_HELICASE"/>
    <property type="match status" value="1"/>
</dbReference>
<feature type="domain" description="Helicase ATP-binding" evidence="15">
    <location>
        <begin position="250"/>
        <end position="410"/>
    </location>
</feature>
<evidence type="ECO:0000256" key="7">
    <source>
        <dbReference type="ARBA" id="ARBA00022801"/>
    </source>
</evidence>
<reference evidence="17" key="1">
    <citation type="submission" date="2022-11" db="EMBL/GenBank/DDBJ databases">
        <authorList>
            <person name="Scott C."/>
            <person name="Bruce N."/>
        </authorList>
    </citation>
    <scope>NUCLEOTIDE SEQUENCE</scope>
</reference>
<evidence type="ECO:0000256" key="13">
    <source>
        <dbReference type="RuleBase" id="RU000492"/>
    </source>
</evidence>
<feature type="compositionally biased region" description="Acidic residues" evidence="14">
    <location>
        <begin position="35"/>
        <end position="49"/>
    </location>
</feature>
<evidence type="ECO:0000256" key="8">
    <source>
        <dbReference type="ARBA" id="ARBA00022806"/>
    </source>
</evidence>
<name>A0A9P1M9Q5_9PEZI</name>
<feature type="compositionally biased region" description="Acidic residues" evidence="14">
    <location>
        <begin position="85"/>
        <end position="101"/>
    </location>
</feature>
<dbReference type="Pfam" id="PF00271">
    <property type="entry name" value="Helicase_C"/>
    <property type="match status" value="1"/>
</dbReference>
<dbReference type="SUPFAM" id="SSF52540">
    <property type="entry name" value="P-loop containing nucleoside triphosphate hydrolases"/>
    <property type="match status" value="2"/>
</dbReference>